<keyword evidence="2" id="KW-1185">Reference proteome</keyword>
<sequence length="84" mass="9376">MVVTAAISKTQHSAIGIANFGRGMLVGQYDSPCFRFSHPLTSSGKIHLYFTEYPKRNEYHAIRAVTSTIVMGSYFENDTSFGHQ</sequence>
<proteinExistence type="predicted"/>
<comment type="caution">
    <text evidence="1">The sequence shown here is derived from an EMBL/GenBank/DDBJ whole genome shotgun (WGS) entry which is preliminary data.</text>
</comment>
<dbReference type="Proteomes" id="UP001054945">
    <property type="component" value="Unassembled WGS sequence"/>
</dbReference>
<reference evidence="1 2" key="1">
    <citation type="submission" date="2021-06" db="EMBL/GenBank/DDBJ databases">
        <title>Caerostris extrusa draft genome.</title>
        <authorList>
            <person name="Kono N."/>
            <person name="Arakawa K."/>
        </authorList>
    </citation>
    <scope>NUCLEOTIDE SEQUENCE [LARGE SCALE GENOMIC DNA]</scope>
</reference>
<accession>A0AAV4R4T7</accession>
<dbReference type="AlphaFoldDB" id="A0AAV4R4T7"/>
<protein>
    <submittedName>
        <fullName evidence="1">Uncharacterized protein</fullName>
    </submittedName>
</protein>
<evidence type="ECO:0000313" key="2">
    <source>
        <dbReference type="Proteomes" id="UP001054945"/>
    </source>
</evidence>
<organism evidence="1 2">
    <name type="scientific">Caerostris extrusa</name>
    <name type="common">Bark spider</name>
    <name type="synonym">Caerostris bankana</name>
    <dbReference type="NCBI Taxonomy" id="172846"/>
    <lineage>
        <taxon>Eukaryota</taxon>
        <taxon>Metazoa</taxon>
        <taxon>Ecdysozoa</taxon>
        <taxon>Arthropoda</taxon>
        <taxon>Chelicerata</taxon>
        <taxon>Arachnida</taxon>
        <taxon>Araneae</taxon>
        <taxon>Araneomorphae</taxon>
        <taxon>Entelegynae</taxon>
        <taxon>Araneoidea</taxon>
        <taxon>Araneidae</taxon>
        <taxon>Caerostris</taxon>
    </lineage>
</organism>
<gene>
    <name evidence="1" type="ORF">CEXT_481331</name>
</gene>
<name>A0AAV4R4T7_CAEEX</name>
<dbReference type="EMBL" id="BPLR01007443">
    <property type="protein sequence ID" value="GIY16948.1"/>
    <property type="molecule type" value="Genomic_DNA"/>
</dbReference>
<evidence type="ECO:0000313" key="1">
    <source>
        <dbReference type="EMBL" id="GIY16948.1"/>
    </source>
</evidence>